<proteinExistence type="predicted"/>
<evidence type="ECO:0000313" key="2">
    <source>
        <dbReference type="Proteomes" id="UP000094600"/>
    </source>
</evidence>
<gene>
    <name evidence="1" type="ORF">A9255_00445</name>
</gene>
<accession>A0ABN4RZB8</accession>
<dbReference type="Proteomes" id="UP000094600">
    <property type="component" value="Chromosome"/>
</dbReference>
<organism evidence="1 2">
    <name type="scientific">Xenorhabdus hominickii</name>
    <dbReference type="NCBI Taxonomy" id="351679"/>
    <lineage>
        <taxon>Bacteria</taxon>
        <taxon>Pseudomonadati</taxon>
        <taxon>Pseudomonadota</taxon>
        <taxon>Gammaproteobacteria</taxon>
        <taxon>Enterobacterales</taxon>
        <taxon>Morganellaceae</taxon>
        <taxon>Xenorhabdus</taxon>
    </lineage>
</organism>
<name>A0ABN4RZB8_XENHO</name>
<protein>
    <submittedName>
        <fullName evidence="1">Uncharacterized protein</fullName>
    </submittedName>
</protein>
<sequence>MVKIVTLSKCDIPFRVWWKSPHLLAKQSPNSGLGDNPLIFNQTPNLGSACILTTGLIVGWLPCCMEQELHLFKRFSLRTENIGMQMMNICADEIRRCKIQYPIIGLWV</sequence>
<keyword evidence="2" id="KW-1185">Reference proteome</keyword>
<dbReference type="EMBL" id="CP016176">
    <property type="protein sequence ID" value="AOM39217.1"/>
    <property type="molecule type" value="Genomic_DNA"/>
</dbReference>
<evidence type="ECO:0000313" key="1">
    <source>
        <dbReference type="EMBL" id="AOM39217.1"/>
    </source>
</evidence>
<reference evidence="1 2" key="1">
    <citation type="submission" date="2016-06" db="EMBL/GenBank/DDBJ databases">
        <title>Bacterial characters and pathogenicity of Xenorhabdus hominickii from an entomopathogenic nematode, Steinernema monticolum.</title>
        <authorList>
            <person name="Park Y."/>
            <person name="Kim Y."/>
        </authorList>
    </citation>
    <scope>NUCLEOTIDE SEQUENCE [LARGE SCALE GENOMIC DNA]</scope>
    <source>
        <strain evidence="1 2">ANU1</strain>
    </source>
</reference>